<dbReference type="Gene3D" id="3.60.10.10">
    <property type="entry name" value="Endonuclease/exonuclease/phosphatase"/>
    <property type="match status" value="1"/>
</dbReference>
<keyword evidence="2" id="KW-0808">Transferase</keyword>
<keyword evidence="3" id="KW-1185">Reference proteome</keyword>
<organism evidence="2 3">
    <name type="scientific">Senna tora</name>
    <dbReference type="NCBI Taxonomy" id="362788"/>
    <lineage>
        <taxon>Eukaryota</taxon>
        <taxon>Viridiplantae</taxon>
        <taxon>Streptophyta</taxon>
        <taxon>Embryophyta</taxon>
        <taxon>Tracheophyta</taxon>
        <taxon>Spermatophyta</taxon>
        <taxon>Magnoliopsida</taxon>
        <taxon>eudicotyledons</taxon>
        <taxon>Gunneridae</taxon>
        <taxon>Pentapetalae</taxon>
        <taxon>rosids</taxon>
        <taxon>fabids</taxon>
        <taxon>Fabales</taxon>
        <taxon>Fabaceae</taxon>
        <taxon>Caesalpinioideae</taxon>
        <taxon>Cassia clade</taxon>
        <taxon>Senna</taxon>
    </lineage>
</organism>
<sequence>MLRLMIVLQIKGFMWRLSQISLHMQYEYTSVELSGFELLPNSSTCGTGVEGRKGGTVLAWKNSVRCRLLDISPNWIHMLVVDDAGNEFNLTSVYGPPHLLERPYFWQKLTSFSRDAHLPWILLGEFNQGNWFTWTNGRIGEGAVWERLDRALCNVAWLNVYPQTSVFCLPIYTSDYSPFVVLFHENVPHRPRPSRFEAMWLLDDSCKKVFSDAWNINELGSLAYLFVSKCRNVMITLKKWNREVFGHVQSKISALQQQIIALQQQVGEYVQDVTVSATEASLRNELEDLLDKEELLWAQKSHQMCLVQGDRNTKYFLTLVKKRRVNNRILRIKLDSGEWSQSYSEMESAVVDYFSNVFFRWIMIFLLWIYVNHLNISTFIN</sequence>
<dbReference type="GO" id="GO:0003964">
    <property type="term" value="F:RNA-directed DNA polymerase activity"/>
    <property type="evidence" value="ECO:0007669"/>
    <property type="project" value="UniProtKB-KW"/>
</dbReference>
<dbReference type="InterPro" id="IPR036691">
    <property type="entry name" value="Endo/exonu/phosph_ase_sf"/>
</dbReference>
<proteinExistence type="predicted"/>
<evidence type="ECO:0000313" key="2">
    <source>
        <dbReference type="EMBL" id="KAF7824023.1"/>
    </source>
</evidence>
<name>A0A834TKR2_9FABA</name>
<dbReference type="OrthoDB" id="1001388at2759"/>
<feature type="transmembrane region" description="Helical" evidence="1">
    <location>
        <begin position="353"/>
        <end position="371"/>
    </location>
</feature>
<dbReference type="AlphaFoldDB" id="A0A834TKR2"/>
<evidence type="ECO:0000256" key="1">
    <source>
        <dbReference type="SAM" id="Phobius"/>
    </source>
</evidence>
<dbReference type="PANTHER" id="PTHR33710">
    <property type="entry name" value="BNAC02G09200D PROTEIN"/>
    <property type="match status" value="1"/>
</dbReference>
<reference evidence="2" key="1">
    <citation type="submission" date="2020-09" db="EMBL/GenBank/DDBJ databases">
        <title>Genome-Enabled Discovery of Anthraquinone Biosynthesis in Senna tora.</title>
        <authorList>
            <person name="Kang S.-H."/>
            <person name="Pandey R.P."/>
            <person name="Lee C.-M."/>
            <person name="Sim J.-S."/>
            <person name="Jeong J.-T."/>
            <person name="Choi B.-S."/>
            <person name="Jung M."/>
            <person name="Ginzburg D."/>
            <person name="Zhao K."/>
            <person name="Won S.Y."/>
            <person name="Oh T.-J."/>
            <person name="Yu Y."/>
            <person name="Kim N.-H."/>
            <person name="Lee O.R."/>
            <person name="Lee T.-H."/>
            <person name="Bashyal P."/>
            <person name="Kim T.-S."/>
            <person name="Lee W.-H."/>
            <person name="Kawkins C."/>
            <person name="Kim C.-K."/>
            <person name="Kim J.S."/>
            <person name="Ahn B.O."/>
            <person name="Rhee S.Y."/>
            <person name="Sohng J.K."/>
        </authorList>
    </citation>
    <scope>NUCLEOTIDE SEQUENCE</scope>
    <source>
        <tissue evidence="2">Leaf</tissue>
    </source>
</reference>
<dbReference type="PANTHER" id="PTHR33710:SF77">
    <property type="entry name" value="DNASE I-LIKE SUPERFAMILY PROTEIN"/>
    <property type="match status" value="1"/>
</dbReference>
<keyword evidence="1" id="KW-0472">Membrane</keyword>
<protein>
    <submittedName>
        <fullName evidence="2">Reverse transcriptase</fullName>
    </submittedName>
</protein>
<keyword evidence="2" id="KW-0695">RNA-directed DNA polymerase</keyword>
<comment type="caution">
    <text evidence="2">The sequence shown here is derived from an EMBL/GenBank/DDBJ whole genome shotgun (WGS) entry which is preliminary data.</text>
</comment>
<gene>
    <name evidence="2" type="ORF">G2W53_022167</name>
</gene>
<keyword evidence="1" id="KW-0812">Transmembrane</keyword>
<dbReference type="EMBL" id="JAAIUW010000007">
    <property type="protein sequence ID" value="KAF7824023.1"/>
    <property type="molecule type" value="Genomic_DNA"/>
</dbReference>
<keyword evidence="1" id="KW-1133">Transmembrane helix</keyword>
<accession>A0A834TKR2</accession>
<evidence type="ECO:0000313" key="3">
    <source>
        <dbReference type="Proteomes" id="UP000634136"/>
    </source>
</evidence>
<dbReference type="SUPFAM" id="SSF56219">
    <property type="entry name" value="DNase I-like"/>
    <property type="match status" value="1"/>
</dbReference>
<dbReference type="Proteomes" id="UP000634136">
    <property type="component" value="Unassembled WGS sequence"/>
</dbReference>
<keyword evidence="2" id="KW-0548">Nucleotidyltransferase</keyword>